<dbReference type="AlphaFoldDB" id="A0A0C3E8I9"/>
<dbReference type="InterPro" id="IPR009057">
    <property type="entry name" value="Homeodomain-like_sf"/>
</dbReference>
<dbReference type="CDD" id="cd00086">
    <property type="entry name" value="homeodomain"/>
    <property type="match status" value="1"/>
</dbReference>
<dbReference type="GO" id="GO:0000978">
    <property type="term" value="F:RNA polymerase II cis-regulatory region sequence-specific DNA binding"/>
    <property type="evidence" value="ECO:0007669"/>
    <property type="project" value="TreeGrafter"/>
</dbReference>
<evidence type="ECO:0000313" key="7">
    <source>
        <dbReference type="Proteomes" id="UP000053989"/>
    </source>
</evidence>
<dbReference type="GO" id="GO:0005634">
    <property type="term" value="C:nucleus"/>
    <property type="evidence" value="ECO:0007669"/>
    <property type="project" value="UniProtKB-SubCell"/>
</dbReference>
<keyword evidence="3 4" id="KW-0539">Nucleus</keyword>
<dbReference type="Pfam" id="PF00046">
    <property type="entry name" value="Homeodomain"/>
    <property type="match status" value="1"/>
</dbReference>
<dbReference type="Gene3D" id="1.10.10.60">
    <property type="entry name" value="Homeodomain-like"/>
    <property type="match status" value="1"/>
</dbReference>
<dbReference type="Proteomes" id="UP000053989">
    <property type="component" value="Unassembled WGS sequence"/>
</dbReference>
<dbReference type="PROSITE" id="PS50071">
    <property type="entry name" value="HOMEOBOX_2"/>
    <property type="match status" value="1"/>
</dbReference>
<dbReference type="PANTHER" id="PTHR24324">
    <property type="entry name" value="HOMEOBOX PROTEIN HHEX"/>
    <property type="match status" value="1"/>
</dbReference>
<dbReference type="InterPro" id="IPR051000">
    <property type="entry name" value="Homeobox_DNA-bind_prot"/>
</dbReference>
<gene>
    <name evidence="6" type="ORF">SCLCIDRAFT_97512</name>
</gene>
<dbReference type="GO" id="GO:0030154">
    <property type="term" value="P:cell differentiation"/>
    <property type="evidence" value="ECO:0007669"/>
    <property type="project" value="TreeGrafter"/>
</dbReference>
<dbReference type="InParanoid" id="A0A0C3E8I9"/>
<keyword evidence="2 3" id="KW-0371">Homeobox</keyword>
<dbReference type="HOGENOM" id="CLU_049543_12_4_1"/>
<reference evidence="6 7" key="1">
    <citation type="submission" date="2014-04" db="EMBL/GenBank/DDBJ databases">
        <authorList>
            <consortium name="DOE Joint Genome Institute"/>
            <person name="Kuo A."/>
            <person name="Kohler A."/>
            <person name="Nagy L.G."/>
            <person name="Floudas D."/>
            <person name="Copeland A."/>
            <person name="Barry K.W."/>
            <person name="Cichocki N."/>
            <person name="Veneault-Fourrey C."/>
            <person name="LaButti K."/>
            <person name="Lindquist E.A."/>
            <person name="Lipzen A."/>
            <person name="Lundell T."/>
            <person name="Morin E."/>
            <person name="Murat C."/>
            <person name="Sun H."/>
            <person name="Tunlid A."/>
            <person name="Henrissat B."/>
            <person name="Grigoriev I.V."/>
            <person name="Hibbett D.S."/>
            <person name="Martin F."/>
            <person name="Nordberg H.P."/>
            <person name="Cantor M.N."/>
            <person name="Hua S.X."/>
        </authorList>
    </citation>
    <scope>NUCLEOTIDE SEQUENCE [LARGE SCALE GENOMIC DNA]</scope>
    <source>
        <strain evidence="6 7">Foug A</strain>
    </source>
</reference>
<dbReference type="PANTHER" id="PTHR24324:SF9">
    <property type="entry name" value="HOMEOBOX DOMAIN-CONTAINING PROTEIN"/>
    <property type="match status" value="1"/>
</dbReference>
<evidence type="ECO:0000313" key="6">
    <source>
        <dbReference type="EMBL" id="KIM69065.1"/>
    </source>
</evidence>
<feature type="non-terminal residue" evidence="6">
    <location>
        <position position="50"/>
    </location>
</feature>
<sequence>KHRKRTSRAQLKVLEEVFRKDTKPNAALRKKLAAELDMGPRAVQVWFQNR</sequence>
<keyword evidence="1 3" id="KW-0238">DNA-binding</keyword>
<accession>A0A0C3E8I9</accession>
<name>A0A0C3E8I9_9AGAM</name>
<evidence type="ECO:0000256" key="4">
    <source>
        <dbReference type="RuleBase" id="RU000682"/>
    </source>
</evidence>
<proteinExistence type="predicted"/>
<comment type="subcellular location">
    <subcellularLocation>
        <location evidence="3 4">Nucleus</location>
    </subcellularLocation>
</comment>
<dbReference type="EMBL" id="KN822007">
    <property type="protein sequence ID" value="KIM69065.1"/>
    <property type="molecule type" value="Genomic_DNA"/>
</dbReference>
<protein>
    <recommendedName>
        <fullName evidence="5">Homeobox domain-containing protein</fullName>
    </recommendedName>
</protein>
<evidence type="ECO:0000256" key="1">
    <source>
        <dbReference type="ARBA" id="ARBA00023125"/>
    </source>
</evidence>
<evidence type="ECO:0000256" key="3">
    <source>
        <dbReference type="PROSITE-ProRule" id="PRU00108"/>
    </source>
</evidence>
<evidence type="ECO:0000259" key="5">
    <source>
        <dbReference type="PROSITE" id="PS50071"/>
    </source>
</evidence>
<keyword evidence="7" id="KW-1185">Reference proteome</keyword>
<reference evidence="7" key="2">
    <citation type="submission" date="2015-01" db="EMBL/GenBank/DDBJ databases">
        <title>Evolutionary Origins and Diversification of the Mycorrhizal Mutualists.</title>
        <authorList>
            <consortium name="DOE Joint Genome Institute"/>
            <consortium name="Mycorrhizal Genomics Consortium"/>
            <person name="Kohler A."/>
            <person name="Kuo A."/>
            <person name="Nagy L.G."/>
            <person name="Floudas D."/>
            <person name="Copeland A."/>
            <person name="Barry K.W."/>
            <person name="Cichocki N."/>
            <person name="Veneault-Fourrey C."/>
            <person name="LaButti K."/>
            <person name="Lindquist E.A."/>
            <person name="Lipzen A."/>
            <person name="Lundell T."/>
            <person name="Morin E."/>
            <person name="Murat C."/>
            <person name="Riley R."/>
            <person name="Ohm R."/>
            <person name="Sun H."/>
            <person name="Tunlid A."/>
            <person name="Henrissat B."/>
            <person name="Grigoriev I.V."/>
            <person name="Hibbett D.S."/>
            <person name="Martin F."/>
        </authorList>
    </citation>
    <scope>NUCLEOTIDE SEQUENCE [LARGE SCALE GENOMIC DNA]</scope>
    <source>
        <strain evidence="7">Foug A</strain>
    </source>
</reference>
<dbReference type="STRING" id="1036808.A0A0C3E8I9"/>
<feature type="domain" description="Homeobox" evidence="5">
    <location>
        <begin position="1"/>
        <end position="50"/>
    </location>
</feature>
<evidence type="ECO:0000256" key="2">
    <source>
        <dbReference type="ARBA" id="ARBA00023155"/>
    </source>
</evidence>
<dbReference type="InterPro" id="IPR001356">
    <property type="entry name" value="HD"/>
</dbReference>
<organism evidence="6 7">
    <name type="scientific">Scleroderma citrinum Foug A</name>
    <dbReference type="NCBI Taxonomy" id="1036808"/>
    <lineage>
        <taxon>Eukaryota</taxon>
        <taxon>Fungi</taxon>
        <taxon>Dikarya</taxon>
        <taxon>Basidiomycota</taxon>
        <taxon>Agaricomycotina</taxon>
        <taxon>Agaricomycetes</taxon>
        <taxon>Agaricomycetidae</taxon>
        <taxon>Boletales</taxon>
        <taxon>Sclerodermatineae</taxon>
        <taxon>Sclerodermataceae</taxon>
        <taxon>Scleroderma</taxon>
    </lineage>
</organism>
<dbReference type="SMART" id="SM00389">
    <property type="entry name" value="HOX"/>
    <property type="match status" value="1"/>
</dbReference>
<dbReference type="OrthoDB" id="6159439at2759"/>
<dbReference type="GO" id="GO:0006357">
    <property type="term" value="P:regulation of transcription by RNA polymerase II"/>
    <property type="evidence" value="ECO:0007669"/>
    <property type="project" value="TreeGrafter"/>
</dbReference>
<dbReference type="SUPFAM" id="SSF46689">
    <property type="entry name" value="Homeodomain-like"/>
    <property type="match status" value="1"/>
</dbReference>
<feature type="non-terminal residue" evidence="6">
    <location>
        <position position="1"/>
    </location>
</feature>